<gene>
    <name evidence="2" type="ORF">KTT_22090</name>
</gene>
<evidence type="ECO:0000259" key="1">
    <source>
        <dbReference type="Pfam" id="PF12770"/>
    </source>
</evidence>
<dbReference type="OrthoDB" id="138165at2"/>
<accession>A0A401ZZP8</accession>
<name>A0A401ZZP8_9CHLR</name>
<dbReference type="Gene3D" id="1.25.40.10">
    <property type="entry name" value="Tetratricopeptide repeat domain"/>
    <property type="match status" value="2"/>
</dbReference>
<proteinExistence type="predicted"/>
<reference evidence="3" key="1">
    <citation type="submission" date="2018-12" db="EMBL/GenBank/DDBJ databases">
        <title>Tengunoibacter tsumagoiensis gen. nov., sp. nov., Dictyobacter kobayashii sp. nov., D. alpinus sp. nov., and D. joshuensis sp. nov. and description of Dictyobacteraceae fam. nov. within the order Ktedonobacterales isolated from Tengu-no-mugimeshi.</title>
        <authorList>
            <person name="Wang C.M."/>
            <person name="Zheng Y."/>
            <person name="Sakai Y."/>
            <person name="Toyoda A."/>
            <person name="Minakuchi Y."/>
            <person name="Abe K."/>
            <person name="Yokota A."/>
            <person name="Yabe S."/>
        </authorList>
    </citation>
    <scope>NUCLEOTIDE SEQUENCE [LARGE SCALE GENOMIC DNA]</scope>
    <source>
        <strain evidence="3">Uno3</strain>
    </source>
</reference>
<evidence type="ECO:0000313" key="2">
    <source>
        <dbReference type="EMBL" id="GCE12350.1"/>
    </source>
</evidence>
<dbReference type="PANTHER" id="PTHR10098">
    <property type="entry name" value="RAPSYN-RELATED"/>
    <property type="match status" value="1"/>
</dbReference>
<dbReference type="InterPro" id="IPR019734">
    <property type="entry name" value="TPR_rpt"/>
</dbReference>
<dbReference type="InterPro" id="IPR024983">
    <property type="entry name" value="CHAT_dom"/>
</dbReference>
<dbReference type="Proteomes" id="UP000287352">
    <property type="component" value="Unassembled WGS sequence"/>
</dbReference>
<dbReference type="AlphaFoldDB" id="A0A401ZZP8"/>
<dbReference type="SUPFAM" id="SSF48452">
    <property type="entry name" value="TPR-like"/>
    <property type="match status" value="3"/>
</dbReference>
<sequence length="988" mass="110843">MTPQELLAELVGANEEQGRRLLVKYVPQLSEVAQARLGSSIKREADRLWNTEERRSFILAGYLMTLGELTQQRVYQAWGLMARGDALRRMDRDQEALPFLDAAGEEFLALQDEVGWARTRIGRINACLRLNRTTEALRDARQAREVFLRHGKLQRVGQVDVSAAIIYFELGQYVRALHLFDRAIEAYSMHGERVDLHIARARGNKALVLAAMGRFHEAAALHQQACETFRLYGEREEISVAREELNIADGAVAQGHYSQALQLYRHSRALFYKHAMPEAAAEVAQQICICLLRLNRLKEASEIAQEIVQFFRTQPEQRHNLARSLMLQADITARKQSFDGAADMLDEAIVLLEEGGFGRLALLARLRRAELRFSCLLLEQSEQEADYVAEVFAERGDSPYLARALLLQARIAEARQRPLIALDLCHLALDIAKGQDLLDLTYCCEMLLGQIVEQQGDLVEAEAAYERAIQCIDKVQSRLILDERTSFLEDKGGIYQRAILLALRNEKISLAFTYVEKAKSRVLGDYLRNNIDIRLRTDGATSEPLLEDLARLRAEQAWFSSIVYQTEDEAALSDTALMRRQAMGPLKARHELQQREQKIEQLVIQLQKPASGSITVSPDLFWLKLPQSILAQELTADTLLLEYYLSGTDIYIFQMYQGQTRITTVPDSVPQLERLLSLWSTNLELATQLLGDSDQMQSFPPVMENAQGLLFHLYQLLMEPVASALEQSGKVIIVPYGMLHYLPFHCLFDGKHFLIEQKECSYLPAAALLDICRQRGERVRVSADELQRSLVVGFSQGGRLPHVLQEAQVVSQLLGAHCALNEQATADLLWKEAAQSPLVHIAAHGQFRLDAPNFSSIKLADRALSTIDVFNLTLSACSLVVLSACETGRAVIGGVDEVMGLGRGFLYAGAASLLSTLWKVEDASTAELMEMFYRAILAGKSKATALAEAQRQFIVNARQSGWPSRCHPYFWAAFQLIGDVGPVRKGDC</sequence>
<feature type="domain" description="CHAT" evidence="1">
    <location>
        <begin position="712"/>
        <end position="979"/>
    </location>
</feature>
<protein>
    <recommendedName>
        <fullName evidence="1">CHAT domain-containing protein</fullName>
    </recommendedName>
</protein>
<dbReference type="Pfam" id="PF12770">
    <property type="entry name" value="CHAT"/>
    <property type="match status" value="1"/>
</dbReference>
<dbReference type="PANTHER" id="PTHR10098:SF108">
    <property type="entry name" value="TETRATRICOPEPTIDE REPEAT PROTEIN 28"/>
    <property type="match status" value="1"/>
</dbReference>
<evidence type="ECO:0000313" key="3">
    <source>
        <dbReference type="Proteomes" id="UP000287352"/>
    </source>
</evidence>
<keyword evidence="3" id="KW-1185">Reference proteome</keyword>
<dbReference type="InterPro" id="IPR011990">
    <property type="entry name" value="TPR-like_helical_dom_sf"/>
</dbReference>
<organism evidence="2 3">
    <name type="scientific">Tengunoibacter tsumagoiensis</name>
    <dbReference type="NCBI Taxonomy" id="2014871"/>
    <lineage>
        <taxon>Bacteria</taxon>
        <taxon>Bacillati</taxon>
        <taxon>Chloroflexota</taxon>
        <taxon>Ktedonobacteria</taxon>
        <taxon>Ktedonobacterales</taxon>
        <taxon>Dictyobacteraceae</taxon>
        <taxon>Tengunoibacter</taxon>
    </lineage>
</organism>
<dbReference type="RefSeq" id="WP_126579981.1">
    <property type="nucleotide sequence ID" value="NZ_BIFR01000001.1"/>
</dbReference>
<dbReference type="SMART" id="SM00028">
    <property type="entry name" value="TPR"/>
    <property type="match status" value="6"/>
</dbReference>
<dbReference type="Pfam" id="PF13424">
    <property type="entry name" value="TPR_12"/>
    <property type="match status" value="1"/>
</dbReference>
<dbReference type="EMBL" id="BIFR01000001">
    <property type="protein sequence ID" value="GCE12350.1"/>
    <property type="molecule type" value="Genomic_DNA"/>
</dbReference>
<comment type="caution">
    <text evidence="2">The sequence shown here is derived from an EMBL/GenBank/DDBJ whole genome shotgun (WGS) entry which is preliminary data.</text>
</comment>